<dbReference type="EMBL" id="CP002739">
    <property type="protein sequence ID" value="AEF17191.1"/>
    <property type="molecule type" value="Genomic_DNA"/>
</dbReference>
<keyword evidence="3 6" id="KW-0812">Transmembrane</keyword>
<dbReference type="Proteomes" id="UP000007239">
    <property type="component" value="Chromosome"/>
</dbReference>
<accession>F6BL07</accession>
<dbReference type="PANTHER" id="PTHR30093:SF44">
    <property type="entry name" value="TYPE II SECRETION SYSTEM CORE PROTEIN G"/>
    <property type="match status" value="1"/>
</dbReference>
<keyword evidence="8" id="KW-1185">Reference proteome</keyword>
<dbReference type="InterPro" id="IPR012902">
    <property type="entry name" value="N_methyl_site"/>
</dbReference>
<dbReference type="Pfam" id="PF07963">
    <property type="entry name" value="N_methyl"/>
    <property type="match status" value="1"/>
</dbReference>
<evidence type="ECO:0000313" key="7">
    <source>
        <dbReference type="EMBL" id="AEF17191.1"/>
    </source>
</evidence>
<dbReference type="SUPFAM" id="SSF54523">
    <property type="entry name" value="Pili subunits"/>
    <property type="match status" value="1"/>
</dbReference>
<evidence type="ECO:0000313" key="8">
    <source>
        <dbReference type="Proteomes" id="UP000007239"/>
    </source>
</evidence>
<evidence type="ECO:0000256" key="5">
    <source>
        <dbReference type="ARBA" id="ARBA00023136"/>
    </source>
</evidence>
<dbReference type="PROSITE" id="PS00409">
    <property type="entry name" value="PROKAR_NTER_METHYL"/>
    <property type="match status" value="1"/>
</dbReference>
<dbReference type="RefSeq" id="WP_013787933.1">
    <property type="nucleotide sequence ID" value="NC_015555.1"/>
</dbReference>
<keyword evidence="4 6" id="KW-1133">Transmembrane helix</keyword>
<evidence type="ECO:0000256" key="6">
    <source>
        <dbReference type="SAM" id="Phobius"/>
    </source>
</evidence>
<reference evidence="7" key="1">
    <citation type="submission" date="2011-05" db="EMBL/GenBank/DDBJ databases">
        <title>Complete sequence of Thermoanaerobacterium xylanolyticum LX-11.</title>
        <authorList>
            <consortium name="US DOE Joint Genome Institute"/>
            <person name="Lucas S."/>
            <person name="Han J."/>
            <person name="Lapidus A."/>
            <person name="Cheng J.-F."/>
            <person name="Goodwin L."/>
            <person name="Pitluck S."/>
            <person name="Peters L."/>
            <person name="Mikhailova N."/>
            <person name="Lu M."/>
            <person name="Han C."/>
            <person name="Tapia R."/>
            <person name="Land M."/>
            <person name="Hauser L."/>
            <person name="Kyrpides N."/>
            <person name="Ivanova N."/>
            <person name="Pagani I."/>
            <person name="Hemme C."/>
            <person name="Woyke T."/>
        </authorList>
    </citation>
    <scope>NUCLEOTIDE SEQUENCE</scope>
    <source>
        <strain evidence="7">LX-11</strain>
    </source>
</reference>
<dbReference type="HOGENOM" id="CLU_091705_7_3_9"/>
<dbReference type="Gene3D" id="3.30.700.10">
    <property type="entry name" value="Glycoprotein, Type 4 Pilin"/>
    <property type="match status" value="1"/>
</dbReference>
<dbReference type="GO" id="GO:0015627">
    <property type="term" value="C:type II protein secretion system complex"/>
    <property type="evidence" value="ECO:0007669"/>
    <property type="project" value="InterPro"/>
</dbReference>
<name>F6BL07_THEXL</name>
<gene>
    <name evidence="7" type="ordered locus">Thexy_1158</name>
</gene>
<organism evidence="7 8">
    <name type="scientific">Thermoanaerobacterium xylanolyticum (strain ATCC 49914 / DSM 7097 / LX-11)</name>
    <dbReference type="NCBI Taxonomy" id="858215"/>
    <lineage>
        <taxon>Bacteria</taxon>
        <taxon>Bacillati</taxon>
        <taxon>Bacillota</taxon>
        <taxon>Clostridia</taxon>
        <taxon>Thermoanaerobacterales</taxon>
        <taxon>Thermoanaerobacteraceae</taxon>
        <taxon>Thermoanaerobacterium</taxon>
    </lineage>
</organism>
<evidence type="ECO:0000256" key="1">
    <source>
        <dbReference type="ARBA" id="ARBA00004167"/>
    </source>
</evidence>
<dbReference type="InterPro" id="IPR000983">
    <property type="entry name" value="Bac_GSPG_pilin"/>
</dbReference>
<dbReference type="PANTHER" id="PTHR30093">
    <property type="entry name" value="GENERAL SECRETION PATHWAY PROTEIN G"/>
    <property type="match status" value="1"/>
</dbReference>
<keyword evidence="2" id="KW-0488">Methylation</keyword>
<dbReference type="GO" id="GO:0016020">
    <property type="term" value="C:membrane"/>
    <property type="evidence" value="ECO:0007669"/>
    <property type="project" value="UniProtKB-SubCell"/>
</dbReference>
<sequence length="120" mass="13125">MAWFVKALNKDEKGFTLIELIVVIAILGILAAIAVPRVTTSLNNAKNNADQSNLKIVQSAVDRYWADNNAYPSNSDLDPDNESSVLVPKYLDKIPRLNSGYFSIDSNSGIVSIVSQKPTE</sequence>
<protein>
    <submittedName>
        <fullName evidence="7">Uncharacterized protein</fullName>
    </submittedName>
</protein>
<comment type="subcellular location">
    <subcellularLocation>
        <location evidence="1">Membrane</location>
        <topology evidence="1">Single-pass membrane protein</topology>
    </subcellularLocation>
</comment>
<dbReference type="AlphaFoldDB" id="F6BL07"/>
<dbReference type="STRING" id="858215.Thexy_1158"/>
<keyword evidence="5 6" id="KW-0472">Membrane</keyword>
<evidence type="ECO:0000256" key="3">
    <source>
        <dbReference type="ARBA" id="ARBA00022692"/>
    </source>
</evidence>
<evidence type="ECO:0000256" key="4">
    <source>
        <dbReference type="ARBA" id="ARBA00022989"/>
    </source>
</evidence>
<dbReference type="GO" id="GO:0015628">
    <property type="term" value="P:protein secretion by the type II secretion system"/>
    <property type="evidence" value="ECO:0007669"/>
    <property type="project" value="InterPro"/>
</dbReference>
<dbReference type="InterPro" id="IPR045584">
    <property type="entry name" value="Pilin-like"/>
</dbReference>
<dbReference type="eggNOG" id="COG4968">
    <property type="taxonomic scope" value="Bacteria"/>
</dbReference>
<feature type="transmembrane region" description="Helical" evidence="6">
    <location>
        <begin position="15"/>
        <end position="35"/>
    </location>
</feature>
<dbReference type="NCBIfam" id="TIGR02532">
    <property type="entry name" value="IV_pilin_GFxxxE"/>
    <property type="match status" value="1"/>
</dbReference>
<dbReference type="KEGG" id="txy:Thexy_1158"/>
<dbReference type="PRINTS" id="PR00813">
    <property type="entry name" value="BCTERIALGSPG"/>
</dbReference>
<evidence type="ECO:0000256" key="2">
    <source>
        <dbReference type="ARBA" id="ARBA00022481"/>
    </source>
</evidence>
<proteinExistence type="predicted"/>